<gene>
    <name evidence="5" type="ORF">AN695_0211475</name>
    <name evidence="4" type="ORF">DKC05_07960</name>
    <name evidence="6" type="ORF">DMW51_09085</name>
</gene>
<dbReference type="Proteomes" id="UP000247823">
    <property type="component" value="Unassembled WGS sequence"/>
</dbReference>
<dbReference type="EMBL" id="QJQB01000206">
    <property type="protein sequence ID" value="PYA69603.1"/>
    <property type="molecule type" value="Genomic_DNA"/>
</dbReference>
<dbReference type="GO" id="GO:0016747">
    <property type="term" value="F:acyltransferase activity, transferring groups other than amino-acyl groups"/>
    <property type="evidence" value="ECO:0007669"/>
    <property type="project" value="InterPro"/>
</dbReference>
<dbReference type="InterPro" id="IPR016181">
    <property type="entry name" value="Acyl_CoA_acyltransferase"/>
</dbReference>
<name>A0A0G8BDG7_SERMA</name>
<evidence type="ECO:0000256" key="2">
    <source>
        <dbReference type="ARBA" id="ARBA00023315"/>
    </source>
</evidence>
<organism evidence="5 7">
    <name type="scientific">Serratia marcescens</name>
    <dbReference type="NCBI Taxonomy" id="615"/>
    <lineage>
        <taxon>Bacteria</taxon>
        <taxon>Pseudomonadati</taxon>
        <taxon>Pseudomonadota</taxon>
        <taxon>Gammaproteobacteria</taxon>
        <taxon>Enterobacterales</taxon>
        <taxon>Yersiniaceae</taxon>
        <taxon>Serratia</taxon>
    </lineage>
</organism>
<evidence type="ECO:0000259" key="3">
    <source>
        <dbReference type="PROSITE" id="PS51186"/>
    </source>
</evidence>
<dbReference type="InterPro" id="IPR008125">
    <property type="entry name" value="Streptothricin_AcTrfase"/>
</dbReference>
<sequence>MNPAIRIAAIETLPDDYLARGDFSFTIACYALPQFDSPVDSWPTRPVAPFRKRYPLAPFANEDSVTFLAYRQNDAVGHITLSKNWNGYTLIDEIAVSADARRQGIAGALLDCAKQWARQQETSGMMLETQNNNLAACRCYQHYGFILGGIDRLLYRAEPEIADHEIALFWYLPFNSEIGY</sequence>
<dbReference type="InterPro" id="IPR000182">
    <property type="entry name" value="GNAT_dom"/>
</dbReference>
<evidence type="ECO:0000256" key="1">
    <source>
        <dbReference type="ARBA" id="ARBA00022679"/>
    </source>
</evidence>
<dbReference type="GeneID" id="64309338"/>
<dbReference type="EMBL" id="LJEX02000046">
    <property type="protein sequence ID" value="OCO88397.1"/>
    <property type="molecule type" value="Genomic_DNA"/>
</dbReference>
<evidence type="ECO:0000313" key="6">
    <source>
        <dbReference type="EMBL" id="PYA69603.1"/>
    </source>
</evidence>
<reference evidence="4 8" key="3">
    <citation type="submission" date="2018-05" db="EMBL/GenBank/DDBJ databases">
        <title>Klebsiella quasipneumonaiae provides a window into carbapenemase gene transfer, plasmid rearrangements and nosocomial acquisition from the hospital environment.</title>
        <authorList>
            <person name="Mathers A.J."/>
            <person name="Vegesana K."/>
            <person name="Stoesser N."/>
            <person name="Crook D."/>
            <person name="Vaughan A."/>
            <person name="Barry K."/>
            <person name="Parikh H."/>
            <person name="Sebra R."/>
            <person name="Kotay S."/>
            <person name="Walker A.S."/>
            <person name="Sheppard A.E."/>
        </authorList>
    </citation>
    <scope>NUCLEOTIDE SEQUENCE [LARGE SCALE GENOMIC DNA]</scope>
    <source>
        <strain evidence="4 8">CAV1761</strain>
    </source>
</reference>
<dbReference type="CDD" id="cd04301">
    <property type="entry name" value="NAT_SF"/>
    <property type="match status" value="1"/>
</dbReference>
<dbReference type="PROSITE" id="PS51186">
    <property type="entry name" value="GNAT"/>
    <property type="match status" value="1"/>
</dbReference>
<evidence type="ECO:0000313" key="7">
    <source>
        <dbReference type="Proteomes" id="UP000050489"/>
    </source>
</evidence>
<reference evidence="7" key="1">
    <citation type="submission" date="2016-04" db="EMBL/GenBank/DDBJ databases">
        <authorList>
            <person name="Osei Sekyere J."/>
            <person name="Sivertsen A."/>
            <person name="Pedersen A.T."/>
            <person name="Sundsfjord A."/>
        </authorList>
    </citation>
    <scope>NUCLEOTIDE SEQUENCE [LARGE SCALE GENOMIC DNA]</scope>
    <source>
        <strain evidence="7">945174350</strain>
    </source>
</reference>
<keyword evidence="1 5" id="KW-0808">Transferase</keyword>
<accession>A0A0G8BDG7</accession>
<dbReference type="InterPro" id="IPR050832">
    <property type="entry name" value="Bact_Acetyltransf"/>
</dbReference>
<evidence type="ECO:0000313" key="4">
    <source>
        <dbReference type="EMBL" id="AWL67614.1"/>
    </source>
</evidence>
<dbReference type="EMBL" id="CP029449">
    <property type="protein sequence ID" value="AWL67614.1"/>
    <property type="molecule type" value="Genomic_DNA"/>
</dbReference>
<dbReference type="PANTHER" id="PTHR43877:SF2">
    <property type="entry name" value="AMINOALKYLPHOSPHONATE N-ACETYLTRANSFERASE-RELATED"/>
    <property type="match status" value="1"/>
</dbReference>
<dbReference type="RefSeq" id="WP_033652386.1">
    <property type="nucleotide sequence ID" value="NZ_CABMHU010000151.1"/>
</dbReference>
<proteinExistence type="predicted"/>
<keyword evidence="9" id="KW-1185">Reference proteome</keyword>
<dbReference type="Gene3D" id="3.40.630.30">
    <property type="match status" value="1"/>
</dbReference>
<dbReference type="SUPFAM" id="SSF55729">
    <property type="entry name" value="Acyl-CoA N-acyltransferases (Nat)"/>
    <property type="match status" value="1"/>
</dbReference>
<dbReference type="Pfam" id="PF00583">
    <property type="entry name" value="Acetyltransf_1"/>
    <property type="match status" value="1"/>
</dbReference>
<dbReference type="PRINTS" id="PR01754">
    <property type="entry name" value="SACTRNSFRASE"/>
</dbReference>
<reference evidence="5" key="2">
    <citation type="journal article" date="2017" name="PLoS ONE">
        <title>Genomic and phenotypic characterisation of fluoroquinolone resistance mechanisms in Enterobacteriaceae in Durban, South Africa.</title>
        <authorList>
            <person name="Osei Sekyere J."/>
            <person name="Amoako D.G."/>
        </authorList>
    </citation>
    <scope>NUCLEOTIDE SEQUENCE</scope>
    <source>
        <strain evidence="5">945174350</strain>
    </source>
</reference>
<reference evidence="6" key="5">
    <citation type="submission" date="2018-06" db="EMBL/GenBank/DDBJ databases">
        <authorList>
            <person name="Martins R.C."/>
            <person name="Perdigao-Neto L.V."/>
            <person name="Costa S.F."/>
            <person name="Levin A.S.S."/>
        </authorList>
    </citation>
    <scope>NUCLEOTIDE SEQUENCE</scope>
    <source>
        <strain evidence="6">1283</strain>
    </source>
</reference>
<evidence type="ECO:0000313" key="5">
    <source>
        <dbReference type="EMBL" id="OCO88397.1"/>
    </source>
</evidence>
<dbReference type="Proteomes" id="UP000050489">
    <property type="component" value="Unassembled WGS sequence"/>
</dbReference>
<evidence type="ECO:0000313" key="8">
    <source>
        <dbReference type="Proteomes" id="UP000245399"/>
    </source>
</evidence>
<protein>
    <submittedName>
        <fullName evidence="5">GCN5 family acetyltransferase</fullName>
    </submittedName>
    <submittedName>
        <fullName evidence="4">GNAT family N-acetyltransferase</fullName>
    </submittedName>
</protein>
<dbReference type="Proteomes" id="UP000245399">
    <property type="component" value="Chromosome"/>
</dbReference>
<evidence type="ECO:0000313" key="9">
    <source>
        <dbReference type="Proteomes" id="UP000247823"/>
    </source>
</evidence>
<feature type="domain" description="N-acetyltransferase" evidence="3">
    <location>
        <begin position="1"/>
        <end position="175"/>
    </location>
</feature>
<reference evidence="6" key="4">
    <citation type="submission" date="2018-06" db="EMBL/GenBank/DDBJ databases">
        <title>Serratia marcescens genome sequencing and assembly.</title>
        <authorList>
            <person name="Martins R.C.R."/>
            <person name="Perdigao-Neto L.V."/>
            <person name="Costa S.F."/>
            <person name="Levin A.S.S."/>
        </authorList>
    </citation>
    <scope>NUCLEOTIDE SEQUENCE</scope>
    <source>
        <strain evidence="6">1283</strain>
    </source>
</reference>
<keyword evidence="2" id="KW-0012">Acyltransferase</keyword>
<dbReference type="PANTHER" id="PTHR43877">
    <property type="entry name" value="AMINOALKYLPHOSPHONATE N-ACETYLTRANSFERASE-RELATED-RELATED"/>
    <property type="match status" value="1"/>
</dbReference>
<dbReference type="AlphaFoldDB" id="A0A0G8BDG7"/>